<gene>
    <name evidence="1" type="ORF">A6V39_04075</name>
</gene>
<accession>A0A1A9QDN3</accession>
<evidence type="ECO:0000313" key="2">
    <source>
        <dbReference type="Proteomes" id="UP000077623"/>
    </source>
</evidence>
<name>A0A1A9QDN3_9MOLU</name>
<evidence type="ECO:0000313" key="1">
    <source>
        <dbReference type="EMBL" id="OAL10066.1"/>
    </source>
</evidence>
<dbReference type="EMBL" id="LWUJ01000012">
    <property type="protein sequence ID" value="OAL10066.1"/>
    <property type="molecule type" value="Genomic_DNA"/>
</dbReference>
<keyword evidence="2" id="KW-1185">Reference proteome</keyword>
<comment type="caution">
    <text evidence="1">The sequence shown here is derived from an EMBL/GenBank/DDBJ whole genome shotgun (WGS) entry which is preliminary data.</text>
</comment>
<dbReference type="AlphaFoldDB" id="A0A1A9QDN3"/>
<reference evidence="2" key="1">
    <citation type="submission" date="2016-04" db="EMBL/GenBank/DDBJ databases">
        <authorList>
            <person name="Quiroz-Castaneda R.E."/>
            <person name="Martinez-Ocampo F."/>
        </authorList>
    </citation>
    <scope>NUCLEOTIDE SEQUENCE [LARGE SCALE GENOMIC DNA]</scope>
    <source>
        <strain evidence="2">INIFAP01</strain>
    </source>
</reference>
<sequence length="167" mass="19003">MFDKHLRIGLGLGSVCAVSSVAYWSTQYNSHLPQFNVKPALTSAQRERINSPSYRKILKAEGEVGCKFYLILDFKNANKTAYNLLREQEITDDMIEKLATSIDNDKSQKTDTNLSIENMKAKCASRYDKKLRIVRVEIPSSGSSILKQYQYQVRTNEQGGSGYNYKE</sequence>
<dbReference type="STRING" id="432608.A6V39_04075"/>
<dbReference type="Proteomes" id="UP000077623">
    <property type="component" value="Unassembled WGS sequence"/>
</dbReference>
<protein>
    <submittedName>
        <fullName evidence="1">Uncharacterized protein</fullName>
    </submittedName>
</protein>
<organism evidence="1 2">
    <name type="scientific">Candidatus Mycoplasma haematobovis</name>
    <dbReference type="NCBI Taxonomy" id="432608"/>
    <lineage>
        <taxon>Bacteria</taxon>
        <taxon>Bacillati</taxon>
        <taxon>Mycoplasmatota</taxon>
        <taxon>Mollicutes</taxon>
        <taxon>Mycoplasmataceae</taxon>
        <taxon>Mycoplasma</taxon>
    </lineage>
</organism>
<proteinExistence type="predicted"/>